<name>F8J474_RHACM</name>
<proteinExistence type="predicted"/>
<keyword evidence="1" id="KW-0812">Transmembrane</keyword>
<organism evidence="2">
    <name type="scientific">Rhabdopleura compacta</name>
    <dbReference type="NCBI Taxonomy" id="638968"/>
    <lineage>
        <taxon>Eukaryota</taxon>
        <taxon>Metazoa</taxon>
        <taxon>Hemichordata</taxon>
        <taxon>Pterobranchia</taxon>
        <taxon>Rhabdopleurida</taxon>
        <taxon>Rhabdopleuridae</taxon>
        <taxon>Rhabdopleura</taxon>
    </lineage>
</organism>
<protein>
    <submittedName>
        <fullName evidence="2">ATPase subunit 8</fullName>
    </submittedName>
</protein>
<geneLocation type="mitochondrion" evidence="2"/>
<feature type="transmembrane region" description="Helical" evidence="1">
    <location>
        <begin position="49"/>
        <end position="80"/>
    </location>
</feature>
<keyword evidence="1" id="KW-0472">Membrane</keyword>
<evidence type="ECO:0000256" key="1">
    <source>
        <dbReference type="SAM" id="Phobius"/>
    </source>
</evidence>
<keyword evidence="1" id="KW-1133">Transmembrane helix</keyword>
<dbReference type="AlphaFoldDB" id="F8J474"/>
<dbReference type="EMBL" id="FN908482">
    <property type="protein sequence ID" value="CBM43254.2"/>
    <property type="molecule type" value="Genomic_DNA"/>
</dbReference>
<gene>
    <name evidence="2" type="primary">ATPase 8</name>
</gene>
<keyword evidence="2" id="KW-0496">Mitochondrion</keyword>
<sequence length="81" mass="9553">MGSVYFSLVGTLGVFCFFVKCSFYSTIFFLDVFSWCFKPVSLVKGLNPWIGVCAYFCLLSFKIYIPGLFYYFWILVLFFFF</sequence>
<evidence type="ECO:0000313" key="2">
    <source>
        <dbReference type="EMBL" id="CBM43254.2"/>
    </source>
</evidence>
<accession>F8J474</accession>
<feature type="transmembrane region" description="Helical" evidence="1">
    <location>
        <begin position="12"/>
        <end position="37"/>
    </location>
</feature>
<reference evidence="2" key="1">
    <citation type="journal article" date="2011" name="BMC Evol. Biol.">
        <title>The enigmatic mitochondrial genome of Rhabdopleura compacta (Pterobranchia) reveals insights into selection of an efficient tRNA system and supports monophyly of Ambulacraria.</title>
        <authorList>
            <person name="Perseke M."/>
            <person name="Hetmank J."/>
            <person name="Bernt M."/>
            <person name="Stadler P.F."/>
            <person name="Schlegel M."/>
            <person name="Bernhard D."/>
        </authorList>
    </citation>
    <scope>NUCLEOTIDE SEQUENCE</scope>
</reference>